<dbReference type="PROSITE" id="PS00139">
    <property type="entry name" value="THIOL_PROTEASE_CYS"/>
    <property type="match status" value="1"/>
</dbReference>
<dbReference type="PANTHER" id="PTHR12411">
    <property type="entry name" value="CYSTEINE PROTEASE FAMILY C1-RELATED"/>
    <property type="match status" value="1"/>
</dbReference>
<reference evidence="10" key="1">
    <citation type="submission" date="2023-07" db="EMBL/GenBank/DDBJ databases">
        <authorList>
            <person name="Stuckert A."/>
        </authorList>
    </citation>
    <scope>NUCLEOTIDE SEQUENCE</scope>
</reference>
<evidence type="ECO:0000259" key="9">
    <source>
        <dbReference type="SMART" id="SM00848"/>
    </source>
</evidence>
<dbReference type="SUPFAM" id="SSF54001">
    <property type="entry name" value="Cysteine proteinases"/>
    <property type="match status" value="1"/>
</dbReference>
<evidence type="ECO:0000256" key="3">
    <source>
        <dbReference type="ARBA" id="ARBA00022801"/>
    </source>
</evidence>
<evidence type="ECO:0000256" key="6">
    <source>
        <dbReference type="ARBA" id="ARBA00023157"/>
    </source>
</evidence>
<dbReference type="Pfam" id="PF00112">
    <property type="entry name" value="Peptidase_C1"/>
    <property type="match status" value="1"/>
</dbReference>
<dbReference type="InterPro" id="IPR038765">
    <property type="entry name" value="Papain-like_cys_pep_sf"/>
</dbReference>
<comment type="similarity">
    <text evidence="1">Belongs to the peptidase C1 family.</text>
</comment>
<keyword evidence="7" id="KW-0732">Signal</keyword>
<evidence type="ECO:0000256" key="2">
    <source>
        <dbReference type="ARBA" id="ARBA00022670"/>
    </source>
</evidence>
<dbReference type="EMBL" id="CAUEEQ010016769">
    <property type="protein sequence ID" value="CAJ0940297.1"/>
    <property type="molecule type" value="Genomic_DNA"/>
</dbReference>
<accession>A0ABN9LEV3</accession>
<feature type="non-terminal residue" evidence="10">
    <location>
        <position position="297"/>
    </location>
</feature>
<keyword evidence="6" id="KW-1015">Disulfide bond</keyword>
<evidence type="ECO:0000256" key="7">
    <source>
        <dbReference type="SAM" id="SignalP"/>
    </source>
</evidence>
<evidence type="ECO:0000256" key="1">
    <source>
        <dbReference type="ARBA" id="ARBA00008455"/>
    </source>
</evidence>
<dbReference type="CDD" id="cd02248">
    <property type="entry name" value="Peptidase_C1A"/>
    <property type="match status" value="1"/>
</dbReference>
<keyword evidence="3" id="KW-0378">Hydrolase</keyword>
<feature type="chain" id="PRO_5046924634" evidence="7">
    <location>
        <begin position="20"/>
        <end position="297"/>
    </location>
</feature>
<evidence type="ECO:0000256" key="5">
    <source>
        <dbReference type="ARBA" id="ARBA00023145"/>
    </source>
</evidence>
<dbReference type="Pfam" id="PF08246">
    <property type="entry name" value="Inhibitor_I29"/>
    <property type="match status" value="1"/>
</dbReference>
<dbReference type="InterPro" id="IPR039417">
    <property type="entry name" value="Peptidase_C1A_papain-like"/>
</dbReference>
<keyword evidence="11" id="KW-1185">Reference proteome</keyword>
<dbReference type="InterPro" id="IPR013128">
    <property type="entry name" value="Peptidase_C1A"/>
</dbReference>
<keyword evidence="5" id="KW-0865">Zymogen</keyword>
<dbReference type="InterPro" id="IPR000169">
    <property type="entry name" value="Pept_cys_AS"/>
</dbReference>
<proteinExistence type="inferred from homology"/>
<feature type="domain" description="Cathepsin propeptide inhibitor" evidence="9">
    <location>
        <begin position="27"/>
        <end position="87"/>
    </location>
</feature>
<dbReference type="Gene3D" id="1.10.287.2250">
    <property type="match status" value="1"/>
</dbReference>
<dbReference type="SMART" id="SM00645">
    <property type="entry name" value="Pept_C1"/>
    <property type="match status" value="1"/>
</dbReference>
<feature type="domain" description="Peptidase C1A papain C-terminal" evidence="8">
    <location>
        <begin position="113"/>
        <end position="297"/>
    </location>
</feature>
<evidence type="ECO:0000313" key="10">
    <source>
        <dbReference type="EMBL" id="CAJ0940297.1"/>
    </source>
</evidence>
<dbReference type="InterPro" id="IPR000668">
    <property type="entry name" value="Peptidase_C1A_C"/>
</dbReference>
<gene>
    <name evidence="10" type="ORF">RIMI_LOCUS8458717</name>
</gene>
<feature type="signal peptide" evidence="7">
    <location>
        <begin position="1"/>
        <end position="19"/>
    </location>
</feature>
<dbReference type="PRINTS" id="PR00705">
    <property type="entry name" value="PAPAIN"/>
</dbReference>
<evidence type="ECO:0000259" key="8">
    <source>
        <dbReference type="SMART" id="SM00645"/>
    </source>
</evidence>
<evidence type="ECO:0000256" key="4">
    <source>
        <dbReference type="ARBA" id="ARBA00022807"/>
    </source>
</evidence>
<organism evidence="10 11">
    <name type="scientific">Ranitomeya imitator</name>
    <name type="common">mimic poison frog</name>
    <dbReference type="NCBI Taxonomy" id="111125"/>
    <lineage>
        <taxon>Eukaryota</taxon>
        <taxon>Metazoa</taxon>
        <taxon>Chordata</taxon>
        <taxon>Craniata</taxon>
        <taxon>Vertebrata</taxon>
        <taxon>Euteleostomi</taxon>
        <taxon>Amphibia</taxon>
        <taxon>Batrachia</taxon>
        <taxon>Anura</taxon>
        <taxon>Neobatrachia</taxon>
        <taxon>Hyloidea</taxon>
        <taxon>Dendrobatidae</taxon>
        <taxon>Dendrobatinae</taxon>
        <taxon>Ranitomeya</taxon>
    </lineage>
</organism>
<name>A0ABN9LEV3_9NEOB</name>
<keyword evidence="4" id="KW-0788">Thiol protease</keyword>
<protein>
    <submittedName>
        <fullName evidence="10">Uncharacterized protein</fullName>
    </submittedName>
</protein>
<dbReference type="InterPro" id="IPR013201">
    <property type="entry name" value="Prot_inhib_I29"/>
</dbReference>
<sequence length="297" mass="34009">MHLNRSLCIFATFLFCTWASTFFDQEWSTWKTKYNKKYSSTREEIHRRKIWEDTWHKVQEHNKLADEGRSTYWMAMNHFADISPEEVKRKSCLMTNGPETQASTFSYGLKEGLPDHVDWRESKCVTPAKNQGYCGSCWAFATVGVVESRLCIKNHNLMTLSEQQLVDCDRTDQACCGGLPIYAFTYATHTGLMKSQDYEYEGKQNDCQYNEDKAITLNVTKYYNLPDEESIVSSVALEGPVAVGFAVDHDFNMYSHGIFDGECAEDANHAIIAMGYGSEKNEDGEEQPYWIIKNSAI</sequence>
<evidence type="ECO:0000313" key="11">
    <source>
        <dbReference type="Proteomes" id="UP001176940"/>
    </source>
</evidence>
<dbReference type="Gene3D" id="3.90.70.10">
    <property type="entry name" value="Cysteine proteinases"/>
    <property type="match status" value="1"/>
</dbReference>
<dbReference type="SMART" id="SM00848">
    <property type="entry name" value="Inhibitor_I29"/>
    <property type="match status" value="1"/>
</dbReference>
<keyword evidence="2" id="KW-0645">Protease</keyword>
<dbReference type="Proteomes" id="UP001176940">
    <property type="component" value="Unassembled WGS sequence"/>
</dbReference>
<comment type="caution">
    <text evidence="10">The sequence shown here is derived from an EMBL/GenBank/DDBJ whole genome shotgun (WGS) entry which is preliminary data.</text>
</comment>